<dbReference type="EMBL" id="CP021748">
    <property type="protein sequence ID" value="ARX89219.1"/>
    <property type="molecule type" value="Genomic_DNA"/>
</dbReference>
<evidence type="ECO:0000313" key="3">
    <source>
        <dbReference type="Proteomes" id="UP000195880"/>
    </source>
</evidence>
<feature type="region of interest" description="Disordered" evidence="1">
    <location>
        <begin position="1"/>
        <end position="20"/>
    </location>
</feature>
<protein>
    <submittedName>
        <fullName evidence="2">Amidase</fullName>
    </submittedName>
</protein>
<gene>
    <name evidence="2" type="ORF">SMD44_08706</name>
</gene>
<sequence>MLSGDATPRLGGTLGSLGDAGKLARDLRGKRIGLWRLPSLGPRSTPS</sequence>
<name>A0A1Z1WS50_9ACTN</name>
<organism evidence="2 3">
    <name type="scientific">Streptomyces alboflavus</name>
    <dbReference type="NCBI Taxonomy" id="67267"/>
    <lineage>
        <taxon>Bacteria</taxon>
        <taxon>Bacillati</taxon>
        <taxon>Actinomycetota</taxon>
        <taxon>Actinomycetes</taxon>
        <taxon>Kitasatosporales</taxon>
        <taxon>Streptomycetaceae</taxon>
        <taxon>Streptomyces</taxon>
    </lineage>
</organism>
<evidence type="ECO:0000256" key="1">
    <source>
        <dbReference type="SAM" id="MobiDB-lite"/>
    </source>
</evidence>
<proteinExistence type="predicted"/>
<keyword evidence="3" id="KW-1185">Reference proteome</keyword>
<dbReference type="AlphaFoldDB" id="A0A1Z1WS50"/>
<dbReference type="eggNOG" id="COG0154">
    <property type="taxonomic scope" value="Bacteria"/>
</dbReference>
<evidence type="ECO:0000313" key="2">
    <source>
        <dbReference type="EMBL" id="ARX89219.1"/>
    </source>
</evidence>
<reference evidence="2 3" key="1">
    <citation type="submission" date="2017-05" db="EMBL/GenBank/DDBJ databases">
        <title>Streptomyces alboflavus Genome sequencing and assembly.</title>
        <authorList>
            <person name="Wang Y."/>
            <person name="Du B."/>
            <person name="Ding Y."/>
            <person name="Liu H."/>
            <person name="Hou Q."/>
            <person name="Liu K."/>
            <person name="Wang C."/>
            <person name="Yao L."/>
        </authorList>
    </citation>
    <scope>NUCLEOTIDE SEQUENCE [LARGE SCALE GENOMIC DNA]</scope>
    <source>
        <strain evidence="2 3">MDJK44</strain>
    </source>
</reference>
<accession>A0A1Z1WS50</accession>
<dbReference type="KEGG" id="salf:SMD44_08706"/>
<dbReference type="Proteomes" id="UP000195880">
    <property type="component" value="Chromosome"/>
</dbReference>